<organism evidence="1 2">
    <name type="scientific">Bacillus mycoides</name>
    <dbReference type="NCBI Taxonomy" id="1405"/>
    <lineage>
        <taxon>Bacteria</taxon>
        <taxon>Bacillati</taxon>
        <taxon>Bacillota</taxon>
        <taxon>Bacilli</taxon>
        <taxon>Bacillales</taxon>
        <taxon>Bacillaceae</taxon>
        <taxon>Bacillus</taxon>
        <taxon>Bacillus cereus group</taxon>
    </lineage>
</organism>
<dbReference type="Proteomes" id="UP000175835">
    <property type="component" value="Unassembled WGS sequence"/>
</dbReference>
<reference evidence="1 2" key="1">
    <citation type="submission" date="2016-05" db="EMBL/GenBank/DDBJ databases">
        <title>Bacillus thuringiensis and Bacillus weihenstephanensis as novel biocontrol agents of wilt causing Verticillium species.</title>
        <authorList>
            <person name="Hollensteiner J."/>
            <person name="Wemheuer F."/>
            <person name="Harting R."/>
            <person name="Kolarzyk A."/>
            <person name="Diaz-Valerio S."/>
            <person name="Poehlein A."/>
            <person name="Brzuszkiewicz E."/>
            <person name="Nesemann K."/>
            <person name="Braus-Stromeyer S."/>
            <person name="Braus G."/>
            <person name="Daniel R."/>
            <person name="Liesegang H."/>
        </authorList>
    </citation>
    <scope>NUCLEOTIDE SEQUENCE [LARGE SCALE GENOMIC DNA]</scope>
    <source>
        <strain evidence="1 2">GOE11</strain>
    </source>
</reference>
<name>A0A1E8BSE6_BACMY</name>
<accession>A0A1E8BSE6</accession>
<comment type="caution">
    <text evidence="1">The sequence shown here is derived from an EMBL/GenBank/DDBJ whole genome shotgun (WGS) entry which is preliminary data.</text>
</comment>
<evidence type="ECO:0000313" key="1">
    <source>
        <dbReference type="EMBL" id="OFD98099.1"/>
    </source>
</evidence>
<evidence type="ECO:0008006" key="3">
    <source>
        <dbReference type="Google" id="ProtNLM"/>
    </source>
</evidence>
<dbReference type="AlphaFoldDB" id="A0A1E8BSE6"/>
<dbReference type="PATRIC" id="fig|86662.28.peg.1464"/>
<evidence type="ECO:0000313" key="2">
    <source>
        <dbReference type="Proteomes" id="UP000175835"/>
    </source>
</evidence>
<dbReference type="SUPFAM" id="SSF89447">
    <property type="entry name" value="AbrB/MazE/MraZ-like"/>
    <property type="match status" value="1"/>
</dbReference>
<dbReference type="InterPro" id="IPR037914">
    <property type="entry name" value="SpoVT-AbrB_sf"/>
</dbReference>
<sequence>MPPLRLINEEKVMNSSRENEMYSQVILTNRLMAVELPDEAVNQLKLEENEYVTIAVEEDKIIIKKADYRP</sequence>
<protein>
    <recommendedName>
        <fullName evidence="3">SpoVT-AbrB domain-containing protein</fullName>
    </recommendedName>
</protein>
<gene>
    <name evidence="1" type="ORF">BWGOE11_14650</name>
</gene>
<dbReference type="EMBL" id="LXLX01000021">
    <property type="protein sequence ID" value="OFD98099.1"/>
    <property type="molecule type" value="Genomic_DNA"/>
</dbReference>
<dbReference type="Gene3D" id="2.10.260.10">
    <property type="match status" value="1"/>
</dbReference>
<proteinExistence type="predicted"/>